<dbReference type="Proteomes" id="UP000294664">
    <property type="component" value="Unassembled WGS sequence"/>
</dbReference>
<evidence type="ECO:0000256" key="2">
    <source>
        <dbReference type="SAM" id="Phobius"/>
    </source>
</evidence>
<dbReference type="SUPFAM" id="SSF50475">
    <property type="entry name" value="FMN-binding split barrel"/>
    <property type="match status" value="1"/>
</dbReference>
<organism evidence="4 5">
    <name type="scientific">Aquabacter spiritensis</name>
    <dbReference type="NCBI Taxonomy" id="933073"/>
    <lineage>
        <taxon>Bacteria</taxon>
        <taxon>Pseudomonadati</taxon>
        <taxon>Pseudomonadota</taxon>
        <taxon>Alphaproteobacteria</taxon>
        <taxon>Hyphomicrobiales</taxon>
        <taxon>Xanthobacteraceae</taxon>
        <taxon>Aquabacter</taxon>
    </lineage>
</organism>
<protein>
    <submittedName>
        <fullName evidence="4">3-hydroxy-9,10-secoandrosta-1,3,5(10)-triene-9, 17-dione monooxygenase reductase component</fullName>
    </submittedName>
</protein>
<dbReference type="SMART" id="SM00903">
    <property type="entry name" value="Flavin_Reduct"/>
    <property type="match status" value="1"/>
</dbReference>
<dbReference type="InterPro" id="IPR050268">
    <property type="entry name" value="NADH-dep_flavin_reductase"/>
</dbReference>
<dbReference type="InterPro" id="IPR012349">
    <property type="entry name" value="Split_barrel_FMN-bd"/>
</dbReference>
<feature type="domain" description="Flavin reductase like" evidence="3">
    <location>
        <begin position="22"/>
        <end position="165"/>
    </location>
</feature>
<evidence type="ECO:0000256" key="1">
    <source>
        <dbReference type="ARBA" id="ARBA00023002"/>
    </source>
</evidence>
<dbReference type="EMBL" id="SMAI01000001">
    <property type="protein sequence ID" value="TCT08324.1"/>
    <property type="molecule type" value="Genomic_DNA"/>
</dbReference>
<evidence type="ECO:0000313" key="5">
    <source>
        <dbReference type="Proteomes" id="UP000294664"/>
    </source>
</evidence>
<keyword evidence="2" id="KW-0812">Transmembrane</keyword>
<keyword evidence="2" id="KW-0472">Membrane</keyword>
<dbReference type="AlphaFoldDB" id="A0A4R3M4Q5"/>
<accession>A0A4R3M4Q5</accession>
<feature type="transmembrane region" description="Helical" evidence="2">
    <location>
        <begin position="20"/>
        <end position="40"/>
    </location>
</feature>
<dbReference type="Gene3D" id="2.30.110.10">
    <property type="entry name" value="Electron Transport, Fmn-binding Protein, Chain A"/>
    <property type="match status" value="1"/>
</dbReference>
<reference evidence="4 5" key="1">
    <citation type="submission" date="2019-03" db="EMBL/GenBank/DDBJ databases">
        <title>Genomic Encyclopedia of Type Strains, Phase IV (KMG-IV): sequencing the most valuable type-strain genomes for metagenomic binning, comparative biology and taxonomic classification.</title>
        <authorList>
            <person name="Goeker M."/>
        </authorList>
    </citation>
    <scope>NUCLEOTIDE SEQUENCE [LARGE SCALE GENOMIC DNA]</scope>
    <source>
        <strain evidence="4 5">DSM 9035</strain>
    </source>
</reference>
<keyword evidence="2" id="KW-1133">Transmembrane helix</keyword>
<name>A0A4R3M4Q5_9HYPH</name>
<dbReference type="GO" id="GO:0010181">
    <property type="term" value="F:FMN binding"/>
    <property type="evidence" value="ECO:0007669"/>
    <property type="project" value="InterPro"/>
</dbReference>
<dbReference type="RefSeq" id="WP_207915878.1">
    <property type="nucleotide sequence ID" value="NZ_SMAI01000001.1"/>
</dbReference>
<gene>
    <name evidence="4" type="ORF">EDC64_101848</name>
</gene>
<keyword evidence="5" id="KW-1185">Reference proteome</keyword>
<dbReference type="PANTHER" id="PTHR30466">
    <property type="entry name" value="FLAVIN REDUCTASE"/>
    <property type="match status" value="1"/>
</dbReference>
<evidence type="ECO:0000259" key="3">
    <source>
        <dbReference type="SMART" id="SM00903"/>
    </source>
</evidence>
<dbReference type="GO" id="GO:0042602">
    <property type="term" value="F:riboflavin reductase (NADPH) activity"/>
    <property type="evidence" value="ECO:0007669"/>
    <property type="project" value="TreeGrafter"/>
</dbReference>
<proteinExistence type="predicted"/>
<sequence length="170" mass="17859">MSLAALHMESDSLDPRRFRTVIGAFATGVAVITTAFEGAFHGMTINSLTSVSLDPCLLLVCPRRGSATGAAIRGSGAFAVNIRAADQRDLSHRFVRADIAERFAELDIELGPRGVPLLPGAIAHLCCRVSAIHPGGDHEIVVGEVRTCSDAGGHPLLFHKGSFGAFRGDA</sequence>
<dbReference type="GO" id="GO:0004497">
    <property type="term" value="F:monooxygenase activity"/>
    <property type="evidence" value="ECO:0007669"/>
    <property type="project" value="UniProtKB-KW"/>
</dbReference>
<dbReference type="PANTHER" id="PTHR30466:SF1">
    <property type="entry name" value="FMN REDUCTASE (NADH) RUTF"/>
    <property type="match status" value="1"/>
</dbReference>
<evidence type="ECO:0000313" key="4">
    <source>
        <dbReference type="EMBL" id="TCT08324.1"/>
    </source>
</evidence>
<comment type="caution">
    <text evidence="4">The sequence shown here is derived from an EMBL/GenBank/DDBJ whole genome shotgun (WGS) entry which is preliminary data.</text>
</comment>
<dbReference type="Pfam" id="PF01613">
    <property type="entry name" value="Flavin_Reduct"/>
    <property type="match status" value="1"/>
</dbReference>
<keyword evidence="1" id="KW-0560">Oxidoreductase</keyword>
<keyword evidence="4" id="KW-0503">Monooxygenase</keyword>
<dbReference type="InterPro" id="IPR002563">
    <property type="entry name" value="Flavin_Rdtase-like_dom"/>
</dbReference>